<dbReference type="Pfam" id="PF03466">
    <property type="entry name" value="LysR_substrate"/>
    <property type="match status" value="1"/>
</dbReference>
<dbReference type="InterPro" id="IPR005119">
    <property type="entry name" value="LysR_subst-bd"/>
</dbReference>
<evidence type="ECO:0000256" key="2">
    <source>
        <dbReference type="ARBA" id="ARBA00023015"/>
    </source>
</evidence>
<dbReference type="PROSITE" id="PS50931">
    <property type="entry name" value="HTH_LYSR"/>
    <property type="match status" value="1"/>
</dbReference>
<dbReference type="Gene3D" id="1.10.10.10">
    <property type="entry name" value="Winged helix-like DNA-binding domain superfamily/Winged helix DNA-binding domain"/>
    <property type="match status" value="1"/>
</dbReference>
<evidence type="ECO:0000313" key="6">
    <source>
        <dbReference type="EMBL" id="MEE7492964.1"/>
    </source>
</evidence>
<dbReference type="InterPro" id="IPR000847">
    <property type="entry name" value="LysR_HTH_N"/>
</dbReference>
<keyword evidence="2" id="KW-0805">Transcription regulation</keyword>
<keyword evidence="3" id="KW-0238">DNA-binding</keyword>
<dbReference type="Proteomes" id="UP001355206">
    <property type="component" value="Unassembled WGS sequence"/>
</dbReference>
<accession>A0ABU7TUD8</accession>
<comment type="similarity">
    <text evidence="1">Belongs to the LysR transcriptional regulatory family.</text>
</comment>
<dbReference type="SUPFAM" id="SSF53850">
    <property type="entry name" value="Periplasmic binding protein-like II"/>
    <property type="match status" value="1"/>
</dbReference>
<evidence type="ECO:0000313" key="7">
    <source>
        <dbReference type="Proteomes" id="UP001355206"/>
    </source>
</evidence>
<keyword evidence="7" id="KW-1185">Reference proteome</keyword>
<feature type="domain" description="HTH lysR-type" evidence="5">
    <location>
        <begin position="1"/>
        <end position="58"/>
    </location>
</feature>
<evidence type="ECO:0000256" key="4">
    <source>
        <dbReference type="ARBA" id="ARBA00023163"/>
    </source>
</evidence>
<evidence type="ECO:0000256" key="3">
    <source>
        <dbReference type="ARBA" id="ARBA00023125"/>
    </source>
</evidence>
<reference evidence="6 7" key="1">
    <citation type="journal article" date="2012" name="Genet. Mol. Biol.">
        <title>Analysis of 16S rRNA and mxaF genes revealing insights into Methylobacterium niche-specific plant association.</title>
        <authorList>
            <person name="Dourado M.N."/>
            <person name="Andreote F.D."/>
            <person name="Dini-Andreote F."/>
            <person name="Conti R."/>
            <person name="Araujo J.M."/>
            <person name="Araujo W.L."/>
        </authorList>
    </citation>
    <scope>NUCLEOTIDE SEQUENCE [LARGE SCALE GENOMIC DNA]</scope>
    <source>
        <strain evidence="6 7">TC3-10</strain>
    </source>
</reference>
<name>A0ABU7TUD8_9HYPH</name>
<dbReference type="InterPro" id="IPR036390">
    <property type="entry name" value="WH_DNA-bd_sf"/>
</dbReference>
<comment type="caution">
    <text evidence="6">The sequence shown here is derived from an EMBL/GenBank/DDBJ whole genome shotgun (WGS) entry which is preliminary data.</text>
</comment>
<dbReference type="EMBL" id="MLCA01000010">
    <property type="protein sequence ID" value="MEE7492964.1"/>
    <property type="molecule type" value="Genomic_DNA"/>
</dbReference>
<evidence type="ECO:0000256" key="1">
    <source>
        <dbReference type="ARBA" id="ARBA00009437"/>
    </source>
</evidence>
<sequence>MNSTDLMFFAAVAETGGIGRAAARLNTVQSNVTGRIRALEQALRVPLFHRGSRGVTMTRAGERLLPYALQVGQLLAEARHALLAEGEPRGPLRIGAMETTAALRLPGPLADFAARHPDVDIELETGPTELLIARVLDRSLEGAFVAGPVTQADLVAIPVLTEELVLVAHPAVGDLAALLDRLARARDAKVLVFRAGCSYRRRLEQFLARQGLVHVRRMEFGTLDGILGCVAAGLGVTLVPRAVAEPAHRAGRVSIHPVPDGDGRARTLLVHRADARPSAAFARFAEQIRTAFPDSQCEHPVPARTVPSATAG</sequence>
<dbReference type="CDD" id="cd08442">
    <property type="entry name" value="PBP2_YofA_SoxR_like"/>
    <property type="match status" value="1"/>
</dbReference>
<dbReference type="Gene3D" id="3.40.190.290">
    <property type="match status" value="1"/>
</dbReference>
<dbReference type="RefSeq" id="WP_331303265.1">
    <property type="nucleotide sequence ID" value="NZ_MLCA01000010.1"/>
</dbReference>
<proteinExistence type="inferred from homology"/>
<dbReference type="SUPFAM" id="SSF46785">
    <property type="entry name" value="Winged helix' DNA-binding domain"/>
    <property type="match status" value="1"/>
</dbReference>
<dbReference type="InterPro" id="IPR036388">
    <property type="entry name" value="WH-like_DNA-bd_sf"/>
</dbReference>
<evidence type="ECO:0000259" key="5">
    <source>
        <dbReference type="PROSITE" id="PS50931"/>
    </source>
</evidence>
<dbReference type="PANTHER" id="PTHR30126:SF40">
    <property type="entry name" value="HTH-TYPE TRANSCRIPTIONAL REGULATOR GLTR"/>
    <property type="match status" value="1"/>
</dbReference>
<keyword evidence="4" id="KW-0804">Transcription</keyword>
<protein>
    <submittedName>
        <fullName evidence="6">LysR family transcriptional regulator</fullName>
    </submittedName>
</protein>
<gene>
    <name evidence="6" type="ORF">MOTC310_21785</name>
</gene>
<dbReference type="Pfam" id="PF00126">
    <property type="entry name" value="HTH_1"/>
    <property type="match status" value="1"/>
</dbReference>
<dbReference type="PANTHER" id="PTHR30126">
    <property type="entry name" value="HTH-TYPE TRANSCRIPTIONAL REGULATOR"/>
    <property type="match status" value="1"/>
</dbReference>
<organism evidence="6 7">
    <name type="scientific">Methylobacterium oryzae</name>
    <dbReference type="NCBI Taxonomy" id="334852"/>
    <lineage>
        <taxon>Bacteria</taxon>
        <taxon>Pseudomonadati</taxon>
        <taxon>Pseudomonadota</taxon>
        <taxon>Alphaproteobacteria</taxon>
        <taxon>Hyphomicrobiales</taxon>
        <taxon>Methylobacteriaceae</taxon>
        <taxon>Methylobacterium</taxon>
    </lineage>
</organism>